<evidence type="ECO:0000313" key="2">
    <source>
        <dbReference type="Proteomes" id="UP000234323"/>
    </source>
</evidence>
<keyword evidence="2" id="KW-1185">Reference proteome</keyword>
<protein>
    <submittedName>
        <fullName evidence="1">Uncharacterized protein</fullName>
    </submittedName>
</protein>
<evidence type="ECO:0000313" key="1">
    <source>
        <dbReference type="EMBL" id="PKY48328.1"/>
    </source>
</evidence>
<dbReference type="Proteomes" id="UP000234323">
    <property type="component" value="Unassembled WGS sequence"/>
</dbReference>
<reference evidence="1 2" key="1">
    <citation type="submission" date="2015-10" db="EMBL/GenBank/DDBJ databases">
        <title>Genome analyses suggest a sexual origin of heterokaryosis in a supposedly ancient asexual fungus.</title>
        <authorList>
            <person name="Ropars J."/>
            <person name="Sedzielewska K."/>
            <person name="Noel J."/>
            <person name="Charron P."/>
            <person name="Farinelli L."/>
            <person name="Marton T."/>
            <person name="Kruger M."/>
            <person name="Pelin A."/>
            <person name="Brachmann A."/>
            <person name="Corradi N."/>
        </authorList>
    </citation>
    <scope>NUCLEOTIDE SEQUENCE [LARGE SCALE GENOMIC DNA]</scope>
    <source>
        <strain evidence="1 2">A4</strain>
    </source>
</reference>
<organism evidence="1 2">
    <name type="scientific">Rhizophagus irregularis</name>
    <dbReference type="NCBI Taxonomy" id="588596"/>
    <lineage>
        <taxon>Eukaryota</taxon>
        <taxon>Fungi</taxon>
        <taxon>Fungi incertae sedis</taxon>
        <taxon>Mucoromycota</taxon>
        <taxon>Glomeromycotina</taxon>
        <taxon>Glomeromycetes</taxon>
        <taxon>Glomerales</taxon>
        <taxon>Glomeraceae</taxon>
        <taxon>Rhizophagus</taxon>
    </lineage>
</organism>
<dbReference type="AlphaFoldDB" id="A0A2I1GNU8"/>
<sequence length="110" mass="12930">MDQTATLQILNKLHPLENARLLDDRINLSHISNHQIPLHDSIQSFIRQQIQQQQLQHPVYQQNDIQQQSFDTIQPSQVYSINNTYDTASISVSGTFSYEIPEFFRTKRIY</sequence>
<accession>A0A2I1GNU8</accession>
<comment type="caution">
    <text evidence="1">The sequence shown here is derived from an EMBL/GenBank/DDBJ whole genome shotgun (WGS) entry which is preliminary data.</text>
</comment>
<name>A0A2I1GNU8_9GLOM</name>
<proteinExistence type="predicted"/>
<dbReference type="EMBL" id="LLXI01000630">
    <property type="protein sequence ID" value="PKY48328.1"/>
    <property type="molecule type" value="Genomic_DNA"/>
</dbReference>
<gene>
    <name evidence="1" type="ORF">RhiirA4_463902</name>
</gene>